<dbReference type="EMBL" id="WTMY01000003">
    <property type="protein sequence ID" value="MWL44090.1"/>
    <property type="molecule type" value="Genomic_DNA"/>
</dbReference>
<dbReference type="Pfam" id="PF11380">
    <property type="entry name" value="Stealth_CR2"/>
    <property type="match status" value="1"/>
</dbReference>
<proteinExistence type="inferred from homology"/>
<dbReference type="GO" id="GO:0016772">
    <property type="term" value="F:transferase activity, transferring phosphorus-containing groups"/>
    <property type="evidence" value="ECO:0007669"/>
    <property type="project" value="InterPro"/>
</dbReference>
<dbReference type="RefSeq" id="WP_160445328.1">
    <property type="nucleotide sequence ID" value="NZ_WTMY01000003.1"/>
</dbReference>
<dbReference type="PANTHER" id="PTHR24045:SF0">
    <property type="entry name" value="N-ACETYLGLUCOSAMINE-1-PHOSPHOTRANSFERASE SUBUNITS ALPHA_BETA"/>
    <property type="match status" value="1"/>
</dbReference>
<organism evidence="6 7">
    <name type="scientific">Escherichia coli</name>
    <dbReference type="NCBI Taxonomy" id="562"/>
    <lineage>
        <taxon>Bacteria</taxon>
        <taxon>Pseudomonadati</taxon>
        <taxon>Pseudomonadota</taxon>
        <taxon>Gammaproteobacteria</taxon>
        <taxon>Enterobacterales</taxon>
        <taxon>Enterobacteriaceae</taxon>
        <taxon>Escherichia</taxon>
    </lineage>
</organism>
<dbReference type="InterPro" id="IPR047141">
    <property type="entry name" value="Stealth"/>
</dbReference>
<keyword evidence="3" id="KW-0270">Exopolysaccharide synthesis</keyword>
<keyword evidence="2" id="KW-0808">Transferase</keyword>
<evidence type="ECO:0000256" key="3">
    <source>
        <dbReference type="ARBA" id="ARBA00023169"/>
    </source>
</evidence>
<accession>A0A6L6ZTL0</accession>
<evidence type="ECO:0000256" key="2">
    <source>
        <dbReference type="ARBA" id="ARBA00022679"/>
    </source>
</evidence>
<feature type="domain" description="Stealth protein CR2 conserved region 2" evidence="4">
    <location>
        <begin position="97"/>
        <end position="199"/>
    </location>
</feature>
<dbReference type="PANTHER" id="PTHR24045">
    <property type="match status" value="1"/>
</dbReference>
<feature type="domain" description="Stealth protein CR1 conserved region 1" evidence="5">
    <location>
        <begin position="60"/>
        <end position="85"/>
    </location>
</feature>
<dbReference type="Pfam" id="PF17101">
    <property type="entry name" value="Stealth_CR1"/>
    <property type="match status" value="1"/>
</dbReference>
<evidence type="ECO:0000313" key="6">
    <source>
        <dbReference type="EMBL" id="MWL44090.1"/>
    </source>
</evidence>
<dbReference type="GO" id="GO:0000271">
    <property type="term" value="P:polysaccharide biosynthetic process"/>
    <property type="evidence" value="ECO:0007669"/>
    <property type="project" value="UniProtKB-KW"/>
</dbReference>
<comment type="similarity">
    <text evidence="1">Belongs to the stealth family.</text>
</comment>
<evidence type="ECO:0000259" key="5">
    <source>
        <dbReference type="Pfam" id="PF17101"/>
    </source>
</evidence>
<reference evidence="6 7" key="1">
    <citation type="submission" date="2019-12" db="EMBL/GenBank/DDBJ databases">
        <title>Enteriobacteria Tanzani isolates_10432.</title>
        <authorList>
            <person name="Subbiah M."/>
            <person name="Call D."/>
        </authorList>
    </citation>
    <scope>NUCLEOTIDE SEQUENCE [LARGE SCALE GENOMIC DNA]</scope>
    <source>
        <strain evidence="6 7">10432wF6</strain>
    </source>
</reference>
<sequence length="370" mass="43960">MSVFYKKAKKLLKKPGFFLRDYFLNRYPLYQNEFLCPLQEEQIVIEHDLSLEQQLQCELPIDVVYTWVDHNDHRWSAKYRKYKNGDNYGENATDLARFYNNNELFYSIKSIFKFIPWVRNIYIITDGQIPEWIDLFSKVIIVDHRDIIPSEFLPTFNSHVIEAYIHKINNLSEYFLYFNDDVFVAREIPKSHFFKGNGVSSLFITKKSLNLMRDRGVNTPTLHACLNARELLFNDYNVEIDIPLVHSYIPLRKSMYDKAFEKYKEKILSFSKNKFRTNNDLNLATFLVPWYTYLHGCSVPYKDICYYFNIRSPVSIHIYKQLINSKGMPHSICANDVSQKDNSDVQHQNELLNNMLSIVFGDKNEYKKTK</sequence>
<evidence type="ECO:0000259" key="4">
    <source>
        <dbReference type="Pfam" id="PF11380"/>
    </source>
</evidence>
<gene>
    <name evidence="6" type="ORF">GQM04_00745</name>
</gene>
<protein>
    <submittedName>
        <fullName evidence="6">Capsule biosynthesis protein CapC</fullName>
    </submittedName>
</protein>
<evidence type="ECO:0000256" key="1">
    <source>
        <dbReference type="ARBA" id="ARBA00007583"/>
    </source>
</evidence>
<evidence type="ECO:0000313" key="7">
    <source>
        <dbReference type="Proteomes" id="UP000487258"/>
    </source>
</evidence>
<dbReference type="Proteomes" id="UP000487258">
    <property type="component" value="Unassembled WGS sequence"/>
</dbReference>
<dbReference type="InterPro" id="IPR021520">
    <property type="entry name" value="Stealth_CR2"/>
</dbReference>
<dbReference type="AlphaFoldDB" id="A0A6L6ZTL0"/>
<dbReference type="InterPro" id="IPR031358">
    <property type="entry name" value="Stealth_CR1"/>
</dbReference>
<comment type="caution">
    <text evidence="6">The sequence shown here is derived from an EMBL/GenBank/DDBJ whole genome shotgun (WGS) entry which is preliminary data.</text>
</comment>
<name>A0A6L6ZTL0_ECOLX</name>